<keyword evidence="3" id="KW-0812">Transmembrane</keyword>
<feature type="domain" description="EamA" evidence="4">
    <location>
        <begin position="10"/>
        <end position="149"/>
    </location>
</feature>
<feature type="transmembrane region" description="Helical" evidence="3">
    <location>
        <begin position="254"/>
        <end position="272"/>
    </location>
</feature>
<feature type="transmembrane region" description="Helical" evidence="3">
    <location>
        <begin position="39"/>
        <end position="60"/>
    </location>
</feature>
<dbReference type="RefSeq" id="WP_066130659.1">
    <property type="nucleotide sequence ID" value="NZ_KQ959899.1"/>
</dbReference>
<evidence type="ECO:0000259" key="4">
    <source>
        <dbReference type="Pfam" id="PF00892"/>
    </source>
</evidence>
<protein>
    <submittedName>
        <fullName evidence="5">Membrane protein</fullName>
    </submittedName>
</protein>
<evidence type="ECO:0000256" key="3">
    <source>
        <dbReference type="SAM" id="Phobius"/>
    </source>
</evidence>
<keyword evidence="3" id="KW-0472">Membrane</keyword>
<dbReference type="SUPFAM" id="SSF103481">
    <property type="entry name" value="Multidrug resistance efflux transporter EmrE"/>
    <property type="match status" value="2"/>
</dbReference>
<sequence>MKKLLTNNVLGITYTFIGASLWGLSGVLGEYLLNISKINSSWVITNRIFFSGLIMIFYLYLKNKNKIFLIYKNKRDVFSLLKFSFLGLLVCQATYFLSVKYTNAPTATILQYIGPTIIMCYYCIFKKRFPSFNEIIAILFSFLGTIIIATHCDIKNIQVSLIGIFWGIFSAFGLALYSVLSLGLIKKYGAILVVAWGFFIAGIVSEFGTFNFYLPKNFTLLDFFAFLGVVIFGTILSFSFYLEGVQKIGAIKGSIIACFEPIAAIIFSYLLLEANLTVYDFIGVLFILASVFILNIRASRRKNDL</sequence>
<dbReference type="Proteomes" id="UP000070467">
    <property type="component" value="Unassembled WGS sequence"/>
</dbReference>
<dbReference type="PANTHER" id="PTHR22911:SF79">
    <property type="entry name" value="MOBA-LIKE NTP TRANSFERASE DOMAIN-CONTAINING PROTEIN"/>
    <property type="match status" value="1"/>
</dbReference>
<feature type="transmembrane region" description="Helical" evidence="3">
    <location>
        <begin position="278"/>
        <end position="296"/>
    </location>
</feature>
<comment type="caution">
    <text evidence="5">The sequence shown here is derived from an EMBL/GenBank/DDBJ whole genome shotgun (WGS) entry which is preliminary data.</text>
</comment>
<dbReference type="InterPro" id="IPR000620">
    <property type="entry name" value="EamA_dom"/>
</dbReference>
<comment type="similarity">
    <text evidence="2">Belongs to the EamA transporter family.</text>
</comment>
<feature type="transmembrane region" description="Helical" evidence="3">
    <location>
        <begin position="109"/>
        <end position="125"/>
    </location>
</feature>
<feature type="transmembrane region" description="Helical" evidence="3">
    <location>
        <begin position="132"/>
        <end position="151"/>
    </location>
</feature>
<feature type="transmembrane region" description="Helical" evidence="3">
    <location>
        <begin position="12"/>
        <end position="33"/>
    </location>
</feature>
<feature type="domain" description="EamA" evidence="4">
    <location>
        <begin position="162"/>
        <end position="295"/>
    </location>
</feature>
<gene>
    <name evidence="5" type="ORF">HMPREF1871_01024</name>
</gene>
<evidence type="ECO:0000256" key="2">
    <source>
        <dbReference type="ARBA" id="ARBA00007362"/>
    </source>
</evidence>
<evidence type="ECO:0000313" key="5">
    <source>
        <dbReference type="EMBL" id="KXB57113.1"/>
    </source>
</evidence>
<dbReference type="PANTHER" id="PTHR22911">
    <property type="entry name" value="ACYL-MALONYL CONDENSING ENZYME-RELATED"/>
    <property type="match status" value="1"/>
</dbReference>
<keyword evidence="6" id="KW-1185">Reference proteome</keyword>
<reference evidence="5 6" key="1">
    <citation type="submission" date="2016-01" db="EMBL/GenBank/DDBJ databases">
        <authorList>
            <person name="Mitreva M."/>
            <person name="Pepin K.H."/>
            <person name="Mihindukulasuriya K.A."/>
            <person name="Fulton R."/>
            <person name="Fronick C."/>
            <person name="O'Laughlin M."/>
            <person name="Miner T."/>
            <person name="Herter B."/>
            <person name="Rosa B.A."/>
            <person name="Cordes M."/>
            <person name="Tomlinson C."/>
            <person name="Wollam A."/>
            <person name="Palsikar V.B."/>
            <person name="Mardis E.R."/>
            <person name="Wilson R.K."/>
        </authorList>
    </citation>
    <scope>NUCLEOTIDE SEQUENCE [LARGE SCALE GENOMIC DNA]</scope>
    <source>
        <strain evidence="5 6">KA00071</strain>
    </source>
</reference>
<feature type="transmembrane region" description="Helical" evidence="3">
    <location>
        <begin position="189"/>
        <end position="214"/>
    </location>
</feature>
<organism evidence="5 6">
    <name type="scientific">Gemelliphila asaccharolytica</name>
    <dbReference type="NCBI Taxonomy" id="502393"/>
    <lineage>
        <taxon>Bacteria</taxon>
        <taxon>Bacillati</taxon>
        <taxon>Bacillota</taxon>
        <taxon>Bacilli</taxon>
        <taxon>Bacillales</taxon>
        <taxon>Gemellaceae</taxon>
        <taxon>Gemelliphila</taxon>
    </lineage>
</organism>
<feature type="transmembrane region" description="Helical" evidence="3">
    <location>
        <begin position="220"/>
        <end position="242"/>
    </location>
</feature>
<dbReference type="InterPro" id="IPR037185">
    <property type="entry name" value="EmrE-like"/>
</dbReference>
<keyword evidence="3" id="KW-1133">Transmembrane helix</keyword>
<feature type="transmembrane region" description="Helical" evidence="3">
    <location>
        <begin position="157"/>
        <end position="177"/>
    </location>
</feature>
<proteinExistence type="inferred from homology"/>
<name>A0ABR5TL65_9BACL</name>
<evidence type="ECO:0000313" key="6">
    <source>
        <dbReference type="Proteomes" id="UP000070467"/>
    </source>
</evidence>
<dbReference type="EMBL" id="LSDB01000052">
    <property type="protein sequence ID" value="KXB57113.1"/>
    <property type="molecule type" value="Genomic_DNA"/>
</dbReference>
<feature type="transmembrane region" description="Helical" evidence="3">
    <location>
        <begin position="80"/>
        <end position="97"/>
    </location>
</feature>
<accession>A0ABR5TL65</accession>
<dbReference type="Pfam" id="PF00892">
    <property type="entry name" value="EamA"/>
    <property type="match status" value="2"/>
</dbReference>
<comment type="subcellular location">
    <subcellularLocation>
        <location evidence="1">Endomembrane system</location>
        <topology evidence="1">Multi-pass membrane protein</topology>
    </subcellularLocation>
</comment>
<evidence type="ECO:0000256" key="1">
    <source>
        <dbReference type="ARBA" id="ARBA00004127"/>
    </source>
</evidence>